<dbReference type="InterPro" id="IPR035644">
    <property type="entry name" value="MraZ_C"/>
</dbReference>
<feature type="domain" description="SpoVT-AbrB" evidence="7">
    <location>
        <begin position="8"/>
        <end position="56"/>
    </location>
</feature>
<dbReference type="GO" id="GO:0051301">
    <property type="term" value="P:cell division"/>
    <property type="evidence" value="ECO:0007669"/>
    <property type="project" value="UniProtKB-KW"/>
</dbReference>
<dbReference type="PROSITE" id="PS51740">
    <property type="entry name" value="SPOVT_ABRB"/>
    <property type="match status" value="2"/>
</dbReference>
<keyword evidence="2" id="KW-0963">Cytoplasm</keyword>
<dbReference type="InterPro" id="IPR037914">
    <property type="entry name" value="SpoVT-AbrB_sf"/>
</dbReference>
<evidence type="ECO:0000259" key="7">
    <source>
        <dbReference type="PROSITE" id="PS51740"/>
    </source>
</evidence>
<dbReference type="GO" id="GO:0000976">
    <property type="term" value="F:transcription cis-regulatory region binding"/>
    <property type="evidence" value="ECO:0007669"/>
    <property type="project" value="TreeGrafter"/>
</dbReference>
<dbReference type="InterPro" id="IPR038619">
    <property type="entry name" value="MraZ_sf"/>
</dbReference>
<reference evidence="8" key="1">
    <citation type="submission" date="2018-06" db="EMBL/GenBank/DDBJ databases">
        <authorList>
            <person name="Zhirakovskaya E."/>
        </authorList>
    </citation>
    <scope>NUCLEOTIDE SEQUENCE</scope>
</reference>
<evidence type="ECO:0000256" key="6">
    <source>
        <dbReference type="ARBA" id="ARBA00023163"/>
    </source>
</evidence>
<gene>
    <name evidence="8" type="ORF">MNBD_GAMMA16-2248</name>
</gene>
<dbReference type="Pfam" id="PF02381">
    <property type="entry name" value="MraZ"/>
    <property type="match status" value="2"/>
</dbReference>
<evidence type="ECO:0000256" key="5">
    <source>
        <dbReference type="ARBA" id="ARBA00023125"/>
    </source>
</evidence>
<dbReference type="GO" id="GO:0003700">
    <property type="term" value="F:DNA-binding transcription factor activity"/>
    <property type="evidence" value="ECO:0007669"/>
    <property type="project" value="InterPro"/>
</dbReference>
<dbReference type="EMBL" id="UOFO01000094">
    <property type="protein sequence ID" value="VAW86416.1"/>
    <property type="molecule type" value="Genomic_DNA"/>
</dbReference>
<dbReference type="InterPro" id="IPR020603">
    <property type="entry name" value="MraZ_dom"/>
</dbReference>
<dbReference type="CDD" id="cd16320">
    <property type="entry name" value="MraZ_N"/>
    <property type="match status" value="1"/>
</dbReference>
<dbReference type="NCBIfam" id="TIGR00242">
    <property type="entry name" value="division/cell wall cluster transcriptional repressor MraZ"/>
    <property type="match status" value="1"/>
</dbReference>
<dbReference type="HAMAP" id="MF_01008">
    <property type="entry name" value="MraZ"/>
    <property type="match status" value="1"/>
</dbReference>
<keyword evidence="3" id="KW-0677">Repeat</keyword>
<dbReference type="Gene3D" id="3.40.1550.20">
    <property type="entry name" value="Transcriptional regulator MraZ domain"/>
    <property type="match status" value="1"/>
</dbReference>
<dbReference type="InterPro" id="IPR035642">
    <property type="entry name" value="MraZ_N"/>
</dbReference>
<keyword evidence="8" id="KW-0131">Cell cycle</keyword>
<organism evidence="8">
    <name type="scientific">hydrothermal vent metagenome</name>
    <dbReference type="NCBI Taxonomy" id="652676"/>
    <lineage>
        <taxon>unclassified sequences</taxon>
        <taxon>metagenomes</taxon>
        <taxon>ecological metagenomes</taxon>
    </lineage>
</organism>
<name>A0A3B1A0N4_9ZZZZ</name>
<dbReference type="SUPFAM" id="SSF89447">
    <property type="entry name" value="AbrB/MazE/MraZ-like"/>
    <property type="match status" value="1"/>
</dbReference>
<dbReference type="PANTHER" id="PTHR34701">
    <property type="entry name" value="TRANSCRIPTIONAL REGULATOR MRAZ"/>
    <property type="match status" value="1"/>
</dbReference>
<proteinExistence type="inferred from homology"/>
<keyword evidence="6" id="KW-0804">Transcription</keyword>
<accession>A0A3B1A0N4</accession>
<evidence type="ECO:0000256" key="2">
    <source>
        <dbReference type="ARBA" id="ARBA00022490"/>
    </source>
</evidence>
<protein>
    <recommendedName>
        <fullName evidence="1">Transcriptional regulator MraZ</fullName>
    </recommendedName>
</protein>
<keyword evidence="8" id="KW-0132">Cell division</keyword>
<dbReference type="InterPro" id="IPR007159">
    <property type="entry name" value="SpoVT-AbrB_dom"/>
</dbReference>
<evidence type="ECO:0000256" key="4">
    <source>
        <dbReference type="ARBA" id="ARBA00023015"/>
    </source>
</evidence>
<dbReference type="InterPro" id="IPR003444">
    <property type="entry name" value="MraZ"/>
</dbReference>
<keyword evidence="5" id="KW-0238">DNA-binding</keyword>
<evidence type="ECO:0000256" key="3">
    <source>
        <dbReference type="ARBA" id="ARBA00022737"/>
    </source>
</evidence>
<dbReference type="GO" id="GO:2000143">
    <property type="term" value="P:negative regulation of DNA-templated transcription initiation"/>
    <property type="evidence" value="ECO:0007669"/>
    <property type="project" value="TreeGrafter"/>
</dbReference>
<dbReference type="AlphaFoldDB" id="A0A3B1A0N4"/>
<dbReference type="CDD" id="cd16321">
    <property type="entry name" value="MraZ_C"/>
    <property type="match status" value="1"/>
</dbReference>
<feature type="domain" description="SpoVT-AbrB" evidence="7">
    <location>
        <begin position="85"/>
        <end position="128"/>
    </location>
</feature>
<evidence type="ECO:0000313" key="8">
    <source>
        <dbReference type="EMBL" id="VAW86416.1"/>
    </source>
</evidence>
<evidence type="ECO:0000256" key="1">
    <source>
        <dbReference type="ARBA" id="ARBA00013860"/>
    </source>
</evidence>
<dbReference type="PANTHER" id="PTHR34701:SF1">
    <property type="entry name" value="TRANSCRIPTIONAL REGULATOR MRAZ"/>
    <property type="match status" value="1"/>
</dbReference>
<sequence>MAISFRGTSELSLDAKGRLAMPVRYRETLADFCGGDMVVAIGYAREKYLLVYPRPHWEIYQETLDAWPTYDPDVQMVKRMILGSASDIKMDGNGRILLSPVLRRHAGLEKEVVLIGQNQKFELWNQSTWDETREAMTWSLELAQKLESFG</sequence>
<keyword evidence="4" id="KW-0805">Transcription regulation</keyword>